<accession>A0A9J6ARF9</accession>
<dbReference type="GO" id="GO:0003924">
    <property type="term" value="F:GTPase activity"/>
    <property type="evidence" value="ECO:0007669"/>
    <property type="project" value="TreeGrafter"/>
</dbReference>
<comment type="similarity">
    <text evidence="2">Belongs to the GTP-binding SRP family.</text>
</comment>
<keyword evidence="8" id="KW-1185">Reference proteome</keyword>
<evidence type="ECO:0000256" key="1">
    <source>
        <dbReference type="ARBA" id="ARBA00004170"/>
    </source>
</evidence>
<dbReference type="GO" id="GO:0005047">
    <property type="term" value="F:signal recognition particle binding"/>
    <property type="evidence" value="ECO:0007669"/>
    <property type="project" value="TreeGrafter"/>
</dbReference>
<evidence type="ECO:0000256" key="4">
    <source>
        <dbReference type="ARBA" id="ARBA00023134"/>
    </source>
</evidence>
<dbReference type="AlphaFoldDB" id="A0A9J6ARF9"/>
<comment type="subcellular location">
    <subcellularLocation>
        <location evidence="1">Membrane</location>
        <topology evidence="1">Peripheral membrane protein</topology>
    </subcellularLocation>
</comment>
<evidence type="ECO:0000313" key="8">
    <source>
        <dbReference type="Proteomes" id="UP000824120"/>
    </source>
</evidence>
<dbReference type="GO" id="GO:0006614">
    <property type="term" value="P:SRP-dependent cotranslational protein targeting to membrane"/>
    <property type="evidence" value="ECO:0007669"/>
    <property type="project" value="InterPro"/>
</dbReference>
<evidence type="ECO:0000259" key="6">
    <source>
        <dbReference type="PROSITE" id="PS00300"/>
    </source>
</evidence>
<sequence>MVLTLFAEHVVGVTGLILTKLDGSARGGCVLSVVDELGIPVKFVGVGEGVDDLQPFNAEEFVNAIFP</sequence>
<evidence type="ECO:0000256" key="5">
    <source>
        <dbReference type="ARBA" id="ARBA00023136"/>
    </source>
</evidence>
<reference evidence="7 8" key="1">
    <citation type="submission" date="2020-09" db="EMBL/GenBank/DDBJ databases">
        <title>De no assembly of potato wild relative species, Solanum commersonii.</title>
        <authorList>
            <person name="Cho K."/>
        </authorList>
    </citation>
    <scope>NUCLEOTIDE SEQUENCE [LARGE SCALE GENOMIC DNA]</scope>
    <source>
        <strain evidence="7">LZ3.2</strain>
        <tissue evidence="7">Leaf</tissue>
    </source>
</reference>
<dbReference type="OrthoDB" id="1686436at2759"/>
<protein>
    <recommendedName>
        <fullName evidence="6">SRP54-type proteins GTP-binding domain-containing protein</fullName>
    </recommendedName>
</protein>
<name>A0A9J6ARF9_SOLCO</name>
<dbReference type="GO" id="GO:0005525">
    <property type="term" value="F:GTP binding"/>
    <property type="evidence" value="ECO:0007669"/>
    <property type="project" value="UniProtKB-KW"/>
</dbReference>
<dbReference type="InterPro" id="IPR027417">
    <property type="entry name" value="P-loop_NTPase"/>
</dbReference>
<dbReference type="PANTHER" id="PTHR43134">
    <property type="entry name" value="SIGNAL RECOGNITION PARTICLE RECEPTOR SUBUNIT ALPHA"/>
    <property type="match status" value="1"/>
</dbReference>
<dbReference type="Gene3D" id="3.40.50.300">
    <property type="entry name" value="P-loop containing nucleotide triphosphate hydrolases"/>
    <property type="match status" value="1"/>
</dbReference>
<dbReference type="SMART" id="SM00962">
    <property type="entry name" value="SRP54"/>
    <property type="match status" value="1"/>
</dbReference>
<dbReference type="InterPro" id="IPR000897">
    <property type="entry name" value="SRP54_GTPase_dom"/>
</dbReference>
<keyword evidence="5" id="KW-0472">Membrane</keyword>
<organism evidence="7 8">
    <name type="scientific">Solanum commersonii</name>
    <name type="common">Commerson's wild potato</name>
    <name type="synonym">Commerson's nightshade</name>
    <dbReference type="NCBI Taxonomy" id="4109"/>
    <lineage>
        <taxon>Eukaryota</taxon>
        <taxon>Viridiplantae</taxon>
        <taxon>Streptophyta</taxon>
        <taxon>Embryophyta</taxon>
        <taxon>Tracheophyta</taxon>
        <taxon>Spermatophyta</taxon>
        <taxon>Magnoliopsida</taxon>
        <taxon>eudicotyledons</taxon>
        <taxon>Gunneridae</taxon>
        <taxon>Pentapetalae</taxon>
        <taxon>asterids</taxon>
        <taxon>lamiids</taxon>
        <taxon>Solanales</taxon>
        <taxon>Solanaceae</taxon>
        <taxon>Solanoideae</taxon>
        <taxon>Solaneae</taxon>
        <taxon>Solanum</taxon>
    </lineage>
</organism>
<evidence type="ECO:0000256" key="2">
    <source>
        <dbReference type="ARBA" id="ARBA00008531"/>
    </source>
</evidence>
<evidence type="ECO:0000313" key="7">
    <source>
        <dbReference type="EMBL" id="KAG5626873.1"/>
    </source>
</evidence>
<keyword evidence="3" id="KW-0547">Nucleotide-binding</keyword>
<dbReference type="PROSITE" id="PS00300">
    <property type="entry name" value="SRP54"/>
    <property type="match status" value="1"/>
</dbReference>
<dbReference type="PANTHER" id="PTHR43134:SF7">
    <property type="entry name" value="CELL DIVISION PROTEIN FTSY HOMOLOG, CHLOROPLASTIC"/>
    <property type="match status" value="1"/>
</dbReference>
<dbReference type="EMBL" id="JACXVP010000002">
    <property type="protein sequence ID" value="KAG5626873.1"/>
    <property type="molecule type" value="Genomic_DNA"/>
</dbReference>
<evidence type="ECO:0000256" key="3">
    <source>
        <dbReference type="ARBA" id="ARBA00022741"/>
    </source>
</evidence>
<proteinExistence type="inferred from homology"/>
<dbReference type="SUPFAM" id="SSF52540">
    <property type="entry name" value="P-loop containing nucleoside triphosphate hydrolases"/>
    <property type="match status" value="1"/>
</dbReference>
<dbReference type="Pfam" id="PF00448">
    <property type="entry name" value="SRP54"/>
    <property type="match status" value="1"/>
</dbReference>
<comment type="caution">
    <text evidence="7">The sequence shown here is derived from an EMBL/GenBank/DDBJ whole genome shotgun (WGS) entry which is preliminary data.</text>
</comment>
<dbReference type="GO" id="GO:0016020">
    <property type="term" value="C:membrane"/>
    <property type="evidence" value="ECO:0007669"/>
    <property type="project" value="UniProtKB-SubCell"/>
</dbReference>
<keyword evidence="4" id="KW-0342">GTP-binding</keyword>
<gene>
    <name evidence="7" type="ORF">H5410_012091</name>
</gene>
<dbReference type="Proteomes" id="UP000824120">
    <property type="component" value="Chromosome 2"/>
</dbReference>
<feature type="domain" description="SRP54-type proteins GTP-binding" evidence="6">
    <location>
        <begin position="40"/>
        <end position="53"/>
    </location>
</feature>